<sequence length="47" mass="5420">MVQDPHCGTYLPMNEAIHVRSRGEDLYFCSKECRDAYLISARENGKD</sequence>
<dbReference type="InParanoid" id="A0A0D2JQC8"/>
<dbReference type="InterPro" id="IPR011017">
    <property type="entry name" value="TRASH_dom"/>
</dbReference>
<accession>A0A0D2JQC8</accession>
<gene>
    <name evidence="2" type="ORF">X474_22555</name>
</gene>
<dbReference type="InterPro" id="IPR010507">
    <property type="entry name" value="Znf_MYM"/>
</dbReference>
<keyword evidence="3" id="KW-1185">Reference proteome</keyword>
<dbReference type="SMART" id="SM00746">
    <property type="entry name" value="TRASH"/>
    <property type="match status" value="1"/>
</dbReference>
<proteinExistence type="predicted"/>
<evidence type="ECO:0000313" key="2">
    <source>
        <dbReference type="EMBL" id="KIX11700.1"/>
    </source>
</evidence>
<evidence type="ECO:0000313" key="3">
    <source>
        <dbReference type="Proteomes" id="UP000032233"/>
    </source>
</evidence>
<name>A0A0D2JQC8_9BACT</name>
<organism evidence="2 3">
    <name type="scientific">Dethiosulfatarculus sandiegensis</name>
    <dbReference type="NCBI Taxonomy" id="1429043"/>
    <lineage>
        <taxon>Bacteria</taxon>
        <taxon>Pseudomonadati</taxon>
        <taxon>Thermodesulfobacteriota</taxon>
        <taxon>Desulfarculia</taxon>
        <taxon>Desulfarculales</taxon>
        <taxon>Desulfarculaceae</taxon>
        <taxon>Dethiosulfatarculus</taxon>
    </lineage>
</organism>
<dbReference type="AlphaFoldDB" id="A0A0D2JQC8"/>
<reference evidence="2 3" key="1">
    <citation type="submission" date="2013-11" db="EMBL/GenBank/DDBJ databases">
        <title>Metagenomic analysis of a methanogenic consortium involved in long chain n-alkane degradation.</title>
        <authorList>
            <person name="Davidova I.A."/>
            <person name="Callaghan A.V."/>
            <person name="Wawrik B."/>
            <person name="Pruitt S."/>
            <person name="Marks C."/>
            <person name="Duncan K.E."/>
            <person name="Suflita J.M."/>
        </authorList>
    </citation>
    <scope>NUCLEOTIDE SEQUENCE [LARGE SCALE GENOMIC DNA]</scope>
    <source>
        <strain evidence="2 3">SPR</strain>
    </source>
</reference>
<evidence type="ECO:0000259" key="1">
    <source>
        <dbReference type="SMART" id="SM00746"/>
    </source>
</evidence>
<dbReference type="GO" id="GO:0008270">
    <property type="term" value="F:zinc ion binding"/>
    <property type="evidence" value="ECO:0007669"/>
    <property type="project" value="InterPro"/>
</dbReference>
<dbReference type="EMBL" id="AZAC01000045">
    <property type="protein sequence ID" value="KIX11700.1"/>
    <property type="molecule type" value="Genomic_DNA"/>
</dbReference>
<dbReference type="Proteomes" id="UP000032233">
    <property type="component" value="Unassembled WGS sequence"/>
</dbReference>
<feature type="domain" description="TRASH" evidence="1">
    <location>
        <begin position="4"/>
        <end position="41"/>
    </location>
</feature>
<dbReference type="Pfam" id="PF06467">
    <property type="entry name" value="zf-FCS"/>
    <property type="match status" value="1"/>
</dbReference>
<comment type="caution">
    <text evidence="2">The sequence shown here is derived from an EMBL/GenBank/DDBJ whole genome shotgun (WGS) entry which is preliminary data.</text>
</comment>
<dbReference type="STRING" id="1429043.X474_22555"/>
<protein>
    <submittedName>
        <fullName evidence="2">TRASH domain-containing protein</fullName>
    </submittedName>
</protein>